<dbReference type="SUPFAM" id="SSF56112">
    <property type="entry name" value="Protein kinase-like (PK-like)"/>
    <property type="match status" value="1"/>
</dbReference>
<name>A0ABT2SLG5_9FIRM</name>
<accession>A0ABT2SLG5</accession>
<dbReference type="InterPro" id="IPR014255">
    <property type="entry name" value="Spore_coat_CotS"/>
</dbReference>
<comment type="caution">
    <text evidence="1">The sequence shown here is derived from an EMBL/GenBank/DDBJ whole genome shotgun (WGS) entry which is preliminary data.</text>
</comment>
<dbReference type="Gene3D" id="3.90.1200.10">
    <property type="match status" value="1"/>
</dbReference>
<proteinExistence type="predicted"/>
<dbReference type="NCBIfam" id="TIGR02906">
    <property type="entry name" value="spore_CotS"/>
    <property type="match status" value="1"/>
</dbReference>
<reference evidence="1 2" key="1">
    <citation type="journal article" date="2021" name="ISME Commun">
        <title>Automated analysis of genomic sequences facilitates high-throughput and comprehensive description of bacteria.</title>
        <authorList>
            <person name="Hitch T.C.A."/>
        </authorList>
    </citation>
    <scope>NUCLEOTIDE SEQUENCE [LARGE SCALE GENOMIC DNA]</scope>
    <source>
        <strain evidence="1 2">Sanger_29</strain>
    </source>
</reference>
<dbReference type="RefSeq" id="WP_262654662.1">
    <property type="nucleotide sequence ID" value="NZ_JAOQKE010000008.1"/>
</dbReference>
<evidence type="ECO:0000313" key="2">
    <source>
        <dbReference type="Proteomes" id="UP001652338"/>
    </source>
</evidence>
<evidence type="ECO:0000313" key="1">
    <source>
        <dbReference type="EMBL" id="MCU6725344.1"/>
    </source>
</evidence>
<protein>
    <submittedName>
        <fullName evidence="1">CotS family spore coat protein</fullName>
    </submittedName>
</protein>
<dbReference type="PANTHER" id="PTHR39179:SF1">
    <property type="entry name" value="SPORE COAT PROTEIN I"/>
    <property type="match status" value="1"/>
</dbReference>
<keyword evidence="1" id="KW-0167">Capsid protein</keyword>
<dbReference type="InterPro" id="IPR047175">
    <property type="entry name" value="CotS-like"/>
</dbReference>
<keyword evidence="2" id="KW-1185">Reference proteome</keyword>
<sequence length="327" mass="38655">MNEKSLKLLEQYDLELISATRGRGSYICETSLGKKLLTDYTGSEKKIVFTNQLLERMEQKGLHYTDKVMASREGAYLCRDWDDNTCVLKDWQEGRECDTSSAFDVEAATANLAHLHTMMVWPQAEGERLYAGECLTEVWKRHNQELKKVNEFVRKRKQKTEFESMFLKQYPEYARQAREALEMLENSGYETLYRASVEAGEMCHGNYNQHNIYFLGKKQIFTSNFEKCGYDIPVSDLYQFVRKIMEKQEWSLKMGKRMIEAYERIRPLSEGERKYLFIRLCYPEKFWKLANQYYNCRKACLSGKNGEKLKKLAVQEEKRGVFLRQML</sequence>
<dbReference type="EMBL" id="JAOQKE010000008">
    <property type="protein sequence ID" value="MCU6725344.1"/>
    <property type="molecule type" value="Genomic_DNA"/>
</dbReference>
<dbReference type="Proteomes" id="UP001652338">
    <property type="component" value="Unassembled WGS sequence"/>
</dbReference>
<keyword evidence="1" id="KW-0946">Virion</keyword>
<dbReference type="PANTHER" id="PTHR39179">
    <property type="entry name" value="SPORE COAT PROTEIN I"/>
    <property type="match status" value="1"/>
</dbReference>
<dbReference type="Gene3D" id="3.30.200.20">
    <property type="entry name" value="Phosphorylase Kinase, domain 1"/>
    <property type="match status" value="1"/>
</dbReference>
<dbReference type="InterPro" id="IPR011009">
    <property type="entry name" value="Kinase-like_dom_sf"/>
</dbReference>
<organism evidence="1 2">
    <name type="scientific">Muricoprocola aceti</name>
    <dbReference type="NCBI Taxonomy" id="2981772"/>
    <lineage>
        <taxon>Bacteria</taxon>
        <taxon>Bacillati</taxon>
        <taxon>Bacillota</taxon>
        <taxon>Clostridia</taxon>
        <taxon>Lachnospirales</taxon>
        <taxon>Lachnospiraceae</taxon>
        <taxon>Muricoprocola</taxon>
    </lineage>
</organism>
<gene>
    <name evidence="1" type="ORF">OCV47_08275</name>
</gene>